<organism evidence="7 8">
    <name type="scientific">Roseivirga thermotolerans</name>
    <dbReference type="NCBI Taxonomy" id="1758176"/>
    <lineage>
        <taxon>Bacteria</taxon>
        <taxon>Pseudomonadati</taxon>
        <taxon>Bacteroidota</taxon>
        <taxon>Cytophagia</taxon>
        <taxon>Cytophagales</taxon>
        <taxon>Roseivirgaceae</taxon>
        <taxon>Roseivirga</taxon>
    </lineage>
</organism>
<keyword evidence="5" id="KW-0234">DNA repair</keyword>
<dbReference type="InterPro" id="IPR011257">
    <property type="entry name" value="DNA_glycosylase"/>
</dbReference>
<reference evidence="8" key="1">
    <citation type="journal article" date="2019" name="Int. J. Syst. Evol. Microbiol.">
        <title>The Global Catalogue of Microorganisms (GCM) 10K type strain sequencing project: providing services to taxonomists for standard genome sequencing and annotation.</title>
        <authorList>
            <consortium name="The Broad Institute Genomics Platform"/>
            <consortium name="The Broad Institute Genome Sequencing Center for Infectious Disease"/>
            <person name="Wu L."/>
            <person name="Ma J."/>
        </authorList>
    </citation>
    <scope>NUCLEOTIDE SEQUENCE [LARGE SCALE GENOMIC DNA]</scope>
    <source>
        <strain evidence="8">CGMCC 1.15111</strain>
    </source>
</reference>
<dbReference type="InterPro" id="IPR037046">
    <property type="entry name" value="AlkA_N_sf"/>
</dbReference>
<dbReference type="InterPro" id="IPR003265">
    <property type="entry name" value="HhH-GPD_domain"/>
</dbReference>
<accession>A0ABQ3I3S9</accession>
<evidence type="ECO:0000256" key="4">
    <source>
        <dbReference type="ARBA" id="ARBA00022801"/>
    </source>
</evidence>
<evidence type="ECO:0000256" key="1">
    <source>
        <dbReference type="ARBA" id="ARBA00000086"/>
    </source>
</evidence>
<dbReference type="SMART" id="SM00478">
    <property type="entry name" value="ENDO3c"/>
    <property type="match status" value="1"/>
</dbReference>
<dbReference type="Proteomes" id="UP000658258">
    <property type="component" value="Unassembled WGS sequence"/>
</dbReference>
<dbReference type="InterPro" id="IPR051912">
    <property type="entry name" value="Alkylbase_DNA_Glycosylase/TA"/>
</dbReference>
<keyword evidence="4" id="KW-0378">Hydrolase</keyword>
<evidence type="ECO:0000256" key="5">
    <source>
        <dbReference type="ARBA" id="ARBA00023204"/>
    </source>
</evidence>
<dbReference type="InterPro" id="IPR012904">
    <property type="entry name" value="OGG_N"/>
</dbReference>
<dbReference type="CDD" id="cd00056">
    <property type="entry name" value="ENDO3c"/>
    <property type="match status" value="1"/>
</dbReference>
<dbReference type="Gene3D" id="3.30.310.20">
    <property type="entry name" value="DNA-3-methyladenine glycosylase AlkA, N-terminal domain"/>
    <property type="match status" value="1"/>
</dbReference>
<dbReference type="Pfam" id="PF00730">
    <property type="entry name" value="HhH-GPD"/>
    <property type="match status" value="1"/>
</dbReference>
<evidence type="ECO:0000313" key="7">
    <source>
        <dbReference type="EMBL" id="GHE61747.1"/>
    </source>
</evidence>
<evidence type="ECO:0000259" key="6">
    <source>
        <dbReference type="SMART" id="SM00478"/>
    </source>
</evidence>
<dbReference type="Gene3D" id="1.10.340.30">
    <property type="entry name" value="Hypothetical protein, domain 2"/>
    <property type="match status" value="1"/>
</dbReference>
<protein>
    <recommendedName>
        <fullName evidence="2">DNA-3-methyladenine glycosylase II</fullName>
        <ecNumber evidence="2">3.2.2.21</ecNumber>
    </recommendedName>
</protein>
<keyword evidence="8" id="KW-1185">Reference proteome</keyword>
<dbReference type="PANTHER" id="PTHR43003:SF12">
    <property type="entry name" value="DNA-3-METHYLADENINE GLYCOSYLASE"/>
    <property type="match status" value="1"/>
</dbReference>
<feature type="domain" description="HhH-GPD" evidence="6">
    <location>
        <begin position="109"/>
        <end position="275"/>
    </location>
</feature>
<name>A0ABQ3I3S9_9BACT</name>
<evidence type="ECO:0000313" key="8">
    <source>
        <dbReference type="Proteomes" id="UP000658258"/>
    </source>
</evidence>
<sequence length="276" mass="31777">MYRSTDEILYQVIDGSVFRLIKLENEYIPVALTGRGNEIIIETPQSLTPHQTEQLKQYVGRWFDADRDLKPFYALVESHPKLAHLSSQLHGLRIMGIPDLFEALCWSIIGQQINLSFAHKLKRRLVELYGEKLTWKEMDLYHFPSPEKMLTIDEEYLHNHQQFSRSKLKYLKNVAQAFVSGNISHQRLLTLPDFESKQALLTSVKGIGVWSANYALMKSFGAPKAIPFGDTGLTQALFNLGLIDDRKNEDAIRAFFKTMPGWEAYTVFYLWNSLSS</sequence>
<keyword evidence="3" id="KW-0227">DNA damage</keyword>
<dbReference type="Pfam" id="PF07934">
    <property type="entry name" value="OGG_N"/>
    <property type="match status" value="1"/>
</dbReference>
<dbReference type="SUPFAM" id="SSF48150">
    <property type="entry name" value="DNA-glycosylase"/>
    <property type="match status" value="1"/>
</dbReference>
<comment type="caution">
    <text evidence="7">The sequence shown here is derived from an EMBL/GenBank/DDBJ whole genome shotgun (WGS) entry which is preliminary data.</text>
</comment>
<evidence type="ECO:0000256" key="3">
    <source>
        <dbReference type="ARBA" id="ARBA00022763"/>
    </source>
</evidence>
<comment type="catalytic activity">
    <reaction evidence="1">
        <text>Hydrolysis of alkylated DNA, releasing 3-methyladenine, 3-methylguanine, 7-methylguanine and 7-methyladenine.</text>
        <dbReference type="EC" id="3.2.2.21"/>
    </reaction>
</comment>
<dbReference type="EC" id="3.2.2.21" evidence="2"/>
<dbReference type="EMBL" id="BNAG01000002">
    <property type="protein sequence ID" value="GHE61747.1"/>
    <property type="molecule type" value="Genomic_DNA"/>
</dbReference>
<gene>
    <name evidence="7" type="ORF">GCM10011340_16030</name>
</gene>
<dbReference type="PANTHER" id="PTHR43003">
    <property type="entry name" value="DNA-3-METHYLADENINE GLYCOSYLASE"/>
    <property type="match status" value="1"/>
</dbReference>
<evidence type="ECO:0000256" key="2">
    <source>
        <dbReference type="ARBA" id="ARBA00012000"/>
    </source>
</evidence>
<proteinExistence type="predicted"/>